<name>A0A3M6W084_HORWE</name>
<feature type="non-terminal residue" evidence="9">
    <location>
        <position position="843"/>
    </location>
</feature>
<dbReference type="OrthoDB" id="1368803at2759"/>
<sequence length="843" mass="92097">MSSSLNAESNSFATIDDIPPSLYIGHHATDRSGPVTTRLLAQAQNAGYDLLTSPITTPHFHSRVLQLVENHLQTAASTQTAVGNLPAPLITPLSPADSHLIPSDANSAIIGVVSPWIDLSSRDPLIAHVSKHVLGMEVAYAAFCGISNLIIHGPVSSEGTMQYARAVLEALGMGPYVQIHVLLPMTGELEVDVEGTPLAELARDEYFANASDDGGEDVEDEALELPRQLPPIHLQSRWYSEPVRLLVFPRTSFPRNPKGWPVLSKAHQSYLSRFLRLRFPPWALLSDCNPLPTQETSSTTAKTPEPTPAEASSASTSATTTAPEKPTAHLEYLRHLQQTQPYRPPIERFGQGYQDFLQSPLQPLTDNLESITYEVFEKDPVKYEWYERAIALALEDLEPQVPGKGQDGKAVVTVAVVGAGRGPLVSRALEASRRTGVQVKVWAVEKNPNAYVLLQRRNMEDQVWGGKVSVVKSDMRSWKGPTGGSPSTGGGEEATTGKVDILVSELLGSFADNELSPECLDGVQHVLHPTHGVSIPQSYSAHLTPLASPRIHADLLSRASNDLNMSVQEKWELPYVVMLHQYDFLSTGPLSSTTTTPHENAAEESDPQPNIHQTWYFSHPLPPAILEQARQRGGGQIDAGGFQGGNGSNEHNARRTPTGGLSFPIPHRGTVHGLAGYFETVLYASPSSAQQDTAGTTNSRNNPNDWKQTRKVELSTNPLTMSRKSPDMISCLIQHPRNPLNLIPNPIRHTTHKRRVELERIRRHEIRRDDSSQGDNMAMEPLIADNADRAPFHQRGKGLGDLAVEARGLDLLDEDGVGFLHDADFVRGDFADDADGDARAREG</sequence>
<dbReference type="Gene3D" id="3.40.50.150">
    <property type="entry name" value="Vaccinia Virus protein VP39"/>
    <property type="match status" value="1"/>
</dbReference>
<feature type="domain" description="PRMT5 TIM barrel" evidence="7">
    <location>
        <begin position="47"/>
        <end position="338"/>
    </location>
</feature>
<dbReference type="GO" id="GO:0016274">
    <property type="term" value="F:protein-arginine N-methyltransferase activity"/>
    <property type="evidence" value="ECO:0007669"/>
    <property type="project" value="InterPro"/>
</dbReference>
<evidence type="ECO:0000313" key="11">
    <source>
        <dbReference type="Proteomes" id="UP000281245"/>
    </source>
</evidence>
<protein>
    <recommendedName>
        <fullName evidence="13">Protein arginine N-methyltransferase</fullName>
    </recommendedName>
</protein>
<feature type="region of interest" description="Disordered" evidence="5">
    <location>
        <begin position="688"/>
        <end position="710"/>
    </location>
</feature>
<dbReference type="Proteomes" id="UP000282582">
    <property type="component" value="Unassembled WGS sequence"/>
</dbReference>
<dbReference type="GO" id="GO:0032259">
    <property type="term" value="P:methylation"/>
    <property type="evidence" value="ECO:0007669"/>
    <property type="project" value="UniProtKB-KW"/>
</dbReference>
<evidence type="ECO:0000313" key="9">
    <source>
        <dbReference type="EMBL" id="RMX71895.1"/>
    </source>
</evidence>
<evidence type="ECO:0000313" key="12">
    <source>
        <dbReference type="Proteomes" id="UP000282582"/>
    </source>
</evidence>
<dbReference type="EMBL" id="QWIJ01002459">
    <property type="protein sequence ID" value="RMX71895.1"/>
    <property type="molecule type" value="Genomic_DNA"/>
</dbReference>
<dbReference type="PANTHER" id="PTHR10738:SF0">
    <property type="entry name" value="PROTEIN ARGININE N-METHYLTRANSFERASE 5"/>
    <property type="match status" value="1"/>
</dbReference>
<dbReference type="PANTHER" id="PTHR10738">
    <property type="entry name" value="PROTEIN ARGININE N-METHYLTRANSFERASE 5"/>
    <property type="match status" value="1"/>
</dbReference>
<evidence type="ECO:0000256" key="3">
    <source>
        <dbReference type="ARBA" id="ARBA00022691"/>
    </source>
</evidence>
<evidence type="ECO:0000259" key="8">
    <source>
        <dbReference type="Pfam" id="PF17286"/>
    </source>
</evidence>
<dbReference type="InterPro" id="IPR035248">
    <property type="entry name" value="PRMT5_C"/>
</dbReference>
<dbReference type="GO" id="GO:0005634">
    <property type="term" value="C:nucleus"/>
    <property type="evidence" value="ECO:0007669"/>
    <property type="project" value="TreeGrafter"/>
</dbReference>
<dbReference type="InterPro" id="IPR035247">
    <property type="entry name" value="PRMT5_TIM"/>
</dbReference>
<evidence type="ECO:0000256" key="1">
    <source>
        <dbReference type="ARBA" id="ARBA00022603"/>
    </source>
</evidence>
<evidence type="ECO:0008006" key="13">
    <source>
        <dbReference type="Google" id="ProtNLM"/>
    </source>
</evidence>
<proteinExistence type="predicted"/>
<keyword evidence="1 4" id="KW-0489">Methyltransferase</keyword>
<dbReference type="Gene3D" id="3.20.20.150">
    <property type="entry name" value="Divalent-metal-dependent TIM barrel enzymes"/>
    <property type="match status" value="1"/>
</dbReference>
<evidence type="ECO:0000256" key="4">
    <source>
        <dbReference type="PROSITE-ProRule" id="PRU01015"/>
    </source>
</evidence>
<dbReference type="InterPro" id="IPR029063">
    <property type="entry name" value="SAM-dependent_MTases_sf"/>
</dbReference>
<feature type="domain" description="PRMT5 oligomerisation" evidence="8">
    <location>
        <begin position="538"/>
        <end position="730"/>
    </location>
</feature>
<dbReference type="GO" id="GO:0005829">
    <property type="term" value="C:cytosol"/>
    <property type="evidence" value="ECO:0007669"/>
    <property type="project" value="TreeGrafter"/>
</dbReference>
<gene>
    <name evidence="10" type="ORF">D0868_15266</name>
    <name evidence="9" type="ORF">D0869_15166</name>
</gene>
<dbReference type="Gene3D" id="2.70.160.11">
    <property type="entry name" value="Hnrnp arginine n-methyltransferase1"/>
    <property type="match status" value="1"/>
</dbReference>
<keyword evidence="3 4" id="KW-0949">S-adenosyl-L-methionine</keyword>
<comment type="caution">
    <text evidence="9">The sequence shown here is derived from an EMBL/GenBank/DDBJ whole genome shotgun (WGS) entry which is preliminary data.</text>
</comment>
<evidence type="ECO:0000256" key="5">
    <source>
        <dbReference type="SAM" id="MobiDB-lite"/>
    </source>
</evidence>
<feature type="region of interest" description="Disordered" evidence="5">
    <location>
        <begin position="642"/>
        <end position="665"/>
    </location>
</feature>
<dbReference type="Proteomes" id="UP000281245">
    <property type="component" value="Unassembled WGS sequence"/>
</dbReference>
<evidence type="ECO:0000313" key="10">
    <source>
        <dbReference type="EMBL" id="RMX85820.1"/>
    </source>
</evidence>
<dbReference type="PROSITE" id="PS51678">
    <property type="entry name" value="SAM_MT_PRMT"/>
    <property type="match status" value="1"/>
</dbReference>
<feature type="compositionally biased region" description="Polar residues" evidence="5">
    <location>
        <begin position="688"/>
        <end position="706"/>
    </location>
</feature>
<organism evidence="9 11">
    <name type="scientific">Hortaea werneckii</name>
    <name type="common">Black yeast</name>
    <name type="synonym">Cladosporium werneckii</name>
    <dbReference type="NCBI Taxonomy" id="91943"/>
    <lineage>
        <taxon>Eukaryota</taxon>
        <taxon>Fungi</taxon>
        <taxon>Dikarya</taxon>
        <taxon>Ascomycota</taxon>
        <taxon>Pezizomycotina</taxon>
        <taxon>Dothideomycetes</taxon>
        <taxon>Dothideomycetidae</taxon>
        <taxon>Mycosphaerellales</taxon>
        <taxon>Teratosphaeriaceae</taxon>
        <taxon>Hortaea</taxon>
    </lineage>
</organism>
<dbReference type="AlphaFoldDB" id="A0A3M6W084"/>
<dbReference type="InterPro" id="IPR025799">
    <property type="entry name" value="Arg_MeTrfase"/>
</dbReference>
<accession>A0A3M6W084</accession>
<dbReference type="EMBL" id="QWIK01002511">
    <property type="protein sequence ID" value="RMX85820.1"/>
    <property type="molecule type" value="Genomic_DNA"/>
</dbReference>
<dbReference type="Pfam" id="PF05185">
    <property type="entry name" value="PRMT5"/>
    <property type="match status" value="1"/>
</dbReference>
<feature type="region of interest" description="Disordered" evidence="5">
    <location>
        <begin position="475"/>
        <end position="494"/>
    </location>
</feature>
<evidence type="ECO:0000259" key="6">
    <source>
        <dbReference type="Pfam" id="PF05185"/>
    </source>
</evidence>
<feature type="region of interest" description="Disordered" evidence="5">
    <location>
        <begin position="290"/>
        <end position="325"/>
    </location>
</feature>
<dbReference type="Pfam" id="PF17285">
    <property type="entry name" value="PRMT5_TIM"/>
    <property type="match status" value="1"/>
</dbReference>
<feature type="region of interest" description="Disordered" evidence="5">
    <location>
        <begin position="590"/>
        <end position="612"/>
    </location>
</feature>
<evidence type="ECO:0000259" key="7">
    <source>
        <dbReference type="Pfam" id="PF17285"/>
    </source>
</evidence>
<feature type="domain" description="PRMT5 arginine-N-methyltransferase" evidence="6">
    <location>
        <begin position="347"/>
        <end position="535"/>
    </location>
</feature>
<keyword evidence="2 4" id="KW-0808">Transferase</keyword>
<reference evidence="11 12" key="1">
    <citation type="journal article" date="2018" name="BMC Genomics">
        <title>Genomic evidence for intraspecific hybridization in a clonal and extremely halotolerant yeast.</title>
        <authorList>
            <person name="Gostincar C."/>
            <person name="Stajich J.E."/>
            <person name="Zupancic J."/>
            <person name="Zalar P."/>
            <person name="Gunde-Cimerman N."/>
        </authorList>
    </citation>
    <scope>NUCLEOTIDE SEQUENCE [LARGE SCALE GENOMIC DNA]</scope>
    <source>
        <strain evidence="10 12">EXF-6654</strain>
        <strain evidence="9 11">EXF-6656</strain>
    </source>
</reference>
<feature type="compositionally biased region" description="Low complexity" evidence="5">
    <location>
        <begin position="295"/>
        <end position="325"/>
    </location>
</feature>
<dbReference type="GO" id="GO:0006355">
    <property type="term" value="P:regulation of DNA-templated transcription"/>
    <property type="evidence" value="ECO:0007669"/>
    <property type="project" value="TreeGrafter"/>
</dbReference>
<dbReference type="Pfam" id="PF17286">
    <property type="entry name" value="PRMT5_C"/>
    <property type="match status" value="1"/>
</dbReference>
<dbReference type="FunFam" id="3.40.50.150:FF:000149">
    <property type="entry name" value="Protein arginine N-methyltransferase"/>
    <property type="match status" value="1"/>
</dbReference>
<feature type="compositionally biased region" description="Gly residues" evidence="5">
    <location>
        <begin position="481"/>
        <end position="492"/>
    </location>
</feature>
<dbReference type="SUPFAM" id="SSF53335">
    <property type="entry name" value="S-adenosyl-L-methionine-dependent methyltransferases"/>
    <property type="match status" value="1"/>
</dbReference>
<evidence type="ECO:0000256" key="2">
    <source>
        <dbReference type="ARBA" id="ARBA00022679"/>
    </source>
</evidence>
<dbReference type="InterPro" id="IPR035075">
    <property type="entry name" value="PRMT5"/>
</dbReference>